<dbReference type="KEGG" id="pden:F1C79_17250"/>
<name>A0A9X7N5M9_PSEDE</name>
<proteinExistence type="predicted"/>
<dbReference type="RefSeq" id="WP_151188097.1">
    <property type="nucleotide sequence ID" value="NZ_CP043626.1"/>
</dbReference>
<evidence type="ECO:0000313" key="3">
    <source>
        <dbReference type="EMBL" id="QEY75161.1"/>
    </source>
</evidence>
<accession>A0A9X7N5M9</accession>
<reference evidence="3 4" key="1">
    <citation type="submission" date="2019-09" db="EMBL/GenBank/DDBJ databases">
        <title>Prosopis cineraria nodule microbiome.</title>
        <authorList>
            <person name="Chaluvadi S.R."/>
            <person name="Ali R."/>
            <person name="Wang X."/>
        </authorList>
    </citation>
    <scope>NUCLEOTIDE SEQUENCE [LARGE SCALE GENOMIC DNA]</scope>
    <source>
        <strain evidence="3 4">BG1</strain>
    </source>
</reference>
<evidence type="ECO:0000256" key="1">
    <source>
        <dbReference type="SAM" id="MobiDB-lite"/>
    </source>
</evidence>
<evidence type="ECO:0000313" key="4">
    <source>
        <dbReference type="Proteomes" id="UP000326659"/>
    </source>
</evidence>
<dbReference type="EMBL" id="CP043626">
    <property type="protein sequence ID" value="QEY73213.1"/>
    <property type="molecule type" value="Genomic_DNA"/>
</dbReference>
<organism evidence="3 4">
    <name type="scientific">Pseudomonas denitrificans</name>
    <dbReference type="NCBI Taxonomy" id="43306"/>
    <lineage>
        <taxon>Bacteria</taxon>
        <taxon>Pseudomonadati</taxon>
        <taxon>Pseudomonadota</taxon>
        <taxon>Gammaproteobacteria</taxon>
        <taxon>Pseudomonadales</taxon>
        <taxon>Pseudomonadaceae</taxon>
        <taxon>Halopseudomonas</taxon>
    </lineage>
</organism>
<dbReference type="KEGG" id="pden:F1C79_28000"/>
<dbReference type="AlphaFoldDB" id="A0A9X7N5M9"/>
<sequence length="65" mass="6956">MSDTEQIEPWAVAIEADGAPFLLEQINEYAVTVEAPTELVIVTVGEQGPPGAPGSGLSEWQSNEW</sequence>
<dbReference type="Proteomes" id="UP000326659">
    <property type="component" value="Chromosome"/>
</dbReference>
<keyword evidence="4" id="KW-1185">Reference proteome</keyword>
<dbReference type="EMBL" id="CP043626">
    <property type="protein sequence ID" value="QEY75161.1"/>
    <property type="molecule type" value="Genomic_DNA"/>
</dbReference>
<feature type="region of interest" description="Disordered" evidence="1">
    <location>
        <begin position="45"/>
        <end position="65"/>
    </location>
</feature>
<protein>
    <submittedName>
        <fullName evidence="3">Uncharacterized protein</fullName>
    </submittedName>
</protein>
<dbReference type="OrthoDB" id="6966415at2"/>
<evidence type="ECO:0000313" key="2">
    <source>
        <dbReference type="EMBL" id="QEY73213.1"/>
    </source>
</evidence>
<gene>
    <name evidence="2" type="ORF">F1C79_17250</name>
    <name evidence="3" type="ORF">F1C79_28000</name>
</gene>